<dbReference type="InParanoid" id="K2SE21"/>
<dbReference type="STRING" id="1126212.K2SE21"/>
<comment type="caution">
    <text evidence="2">The sequence shown here is derived from an EMBL/GenBank/DDBJ whole genome shotgun (WGS) entry which is preliminary data.</text>
</comment>
<dbReference type="eggNOG" id="ENOG502SRQ1">
    <property type="taxonomic scope" value="Eukaryota"/>
</dbReference>
<dbReference type="Proteomes" id="UP000007129">
    <property type="component" value="Unassembled WGS sequence"/>
</dbReference>
<dbReference type="HOGENOM" id="CLU_685140_0_0_1"/>
<dbReference type="OrthoDB" id="10265389at2759"/>
<evidence type="ECO:0000256" key="1">
    <source>
        <dbReference type="SAM" id="MobiDB-lite"/>
    </source>
</evidence>
<dbReference type="InterPro" id="IPR019312">
    <property type="entry name" value="CNOT11"/>
</dbReference>
<feature type="region of interest" description="Disordered" evidence="1">
    <location>
        <begin position="341"/>
        <end position="365"/>
    </location>
</feature>
<evidence type="ECO:0000313" key="3">
    <source>
        <dbReference type="Proteomes" id="UP000007129"/>
    </source>
</evidence>
<dbReference type="EMBL" id="AHHD01000082">
    <property type="protein sequence ID" value="EKG20659.1"/>
    <property type="molecule type" value="Genomic_DNA"/>
</dbReference>
<feature type="region of interest" description="Disordered" evidence="1">
    <location>
        <begin position="246"/>
        <end position="277"/>
    </location>
</feature>
<gene>
    <name evidence="2" type="ORF">MPH_02014</name>
</gene>
<dbReference type="GO" id="GO:0030014">
    <property type="term" value="C:CCR4-NOT complex"/>
    <property type="evidence" value="ECO:0007669"/>
    <property type="project" value="InterPro"/>
</dbReference>
<accession>K2SE21</accession>
<organism evidence="2 3">
    <name type="scientific">Macrophomina phaseolina (strain MS6)</name>
    <name type="common">Charcoal rot fungus</name>
    <dbReference type="NCBI Taxonomy" id="1126212"/>
    <lineage>
        <taxon>Eukaryota</taxon>
        <taxon>Fungi</taxon>
        <taxon>Dikarya</taxon>
        <taxon>Ascomycota</taxon>
        <taxon>Pezizomycotina</taxon>
        <taxon>Dothideomycetes</taxon>
        <taxon>Dothideomycetes incertae sedis</taxon>
        <taxon>Botryosphaeriales</taxon>
        <taxon>Botryosphaeriaceae</taxon>
        <taxon>Macrophomina</taxon>
    </lineage>
</organism>
<feature type="compositionally biased region" description="Polar residues" evidence="1">
    <location>
        <begin position="255"/>
        <end position="264"/>
    </location>
</feature>
<protein>
    <submittedName>
        <fullName evidence="2">Uncharacterized protein</fullName>
    </submittedName>
</protein>
<proteinExistence type="predicted"/>
<dbReference type="VEuPathDB" id="FungiDB:MPH_02014"/>
<reference evidence="2 3" key="1">
    <citation type="journal article" date="2012" name="BMC Genomics">
        <title>Tools to kill: Genome of one of the most destructive plant pathogenic fungi Macrophomina phaseolina.</title>
        <authorList>
            <person name="Islam M.S."/>
            <person name="Haque M.S."/>
            <person name="Islam M.M."/>
            <person name="Emdad E.M."/>
            <person name="Halim A."/>
            <person name="Hossen Q.M.M."/>
            <person name="Hossain M.Z."/>
            <person name="Ahmed B."/>
            <person name="Rahim S."/>
            <person name="Rahman M.S."/>
            <person name="Alam M.M."/>
            <person name="Hou S."/>
            <person name="Wan X."/>
            <person name="Saito J.A."/>
            <person name="Alam M."/>
        </authorList>
    </citation>
    <scope>NUCLEOTIDE SEQUENCE [LARGE SCALE GENOMIC DNA]</scope>
    <source>
        <strain evidence="2 3">MS6</strain>
    </source>
</reference>
<sequence>MAAALPRASDVVVRFRTAANRSRLPEPLRLFAYIFEAETDQWQWYDEAYGVIAATATDSRPAQRWFGDTQFIRTVNLMTALDQLENEDPAVGELPIHKVLMHYLQSHHQLLLLHPDAELQYHPALAYWVKTVILWDGCGSGLPISALRRTVVRYIKQILIELSQSHEGAPGKLPKPSVFLRDFGEVAADPKFNIQSYVSVLDKEGIPWRSWYKDVLSHEVSAPDLEKGKGEKPKGAEGFEEWYALGKGAEPTPSPRTASANMSSKAEEKHAAPAYPDESMTAEKIVELSQNAPDQAQQLLVNLPLDLASMEIINGVFLSDKANLDNTVIACNYIQHGLRKLEDSSSDGSTSTNDSDEPYSPSLDPEERKRKVKLLVLFIRNLIRRGLVPADSLQYDIQEICVRYAPIKEVRDLKHWFQTGEEL</sequence>
<dbReference type="AlphaFoldDB" id="K2SE21"/>
<dbReference type="Pfam" id="PF10155">
    <property type="entry name" value="CNOT11"/>
    <property type="match status" value="1"/>
</dbReference>
<name>K2SE21_MACPH</name>
<evidence type="ECO:0000313" key="2">
    <source>
        <dbReference type="EMBL" id="EKG20659.1"/>
    </source>
</evidence>